<evidence type="ECO:0000256" key="10">
    <source>
        <dbReference type="SAM" id="SignalP"/>
    </source>
</evidence>
<dbReference type="FunFam" id="2.40.10.10:FF:000047">
    <property type="entry name" value="Trypsin eta"/>
    <property type="match status" value="1"/>
</dbReference>
<dbReference type="KEGG" id="mde:101888327"/>
<name>A0A1I8M7U9_MUSDO</name>
<dbReference type="InterPro" id="IPR043504">
    <property type="entry name" value="Peptidase_S1_PA_chymotrypsin"/>
</dbReference>
<keyword evidence="7" id="KW-1015">Disulfide bond</keyword>
<feature type="compositionally biased region" description="Polar residues" evidence="9">
    <location>
        <begin position="151"/>
        <end position="161"/>
    </location>
</feature>
<protein>
    <recommendedName>
        <fullName evidence="11">Peptidase S1 domain-containing protein</fullName>
    </recommendedName>
</protein>
<reference evidence="12" key="1">
    <citation type="submission" date="2020-05" db="UniProtKB">
        <authorList>
            <consortium name="EnsemblMetazoa"/>
        </authorList>
    </citation>
    <scope>IDENTIFICATION</scope>
    <source>
        <strain evidence="12">Aabys</strain>
    </source>
</reference>
<keyword evidence="6" id="KW-0865">Zymogen</keyword>
<dbReference type="GO" id="GO:0004252">
    <property type="term" value="F:serine-type endopeptidase activity"/>
    <property type="evidence" value="ECO:0007669"/>
    <property type="project" value="InterPro"/>
</dbReference>
<dbReference type="Gene3D" id="2.40.10.10">
    <property type="entry name" value="Trypsin-like serine proteases"/>
    <property type="match status" value="1"/>
</dbReference>
<dbReference type="InterPro" id="IPR001254">
    <property type="entry name" value="Trypsin_dom"/>
</dbReference>
<dbReference type="InterPro" id="IPR051333">
    <property type="entry name" value="CLIP_Serine_Protease"/>
</dbReference>
<feature type="signal peptide" evidence="10">
    <location>
        <begin position="1"/>
        <end position="18"/>
    </location>
</feature>
<dbReference type="RefSeq" id="XP_005190586.2">
    <property type="nucleotide sequence ID" value="XM_005190529.4"/>
</dbReference>
<proteinExistence type="predicted"/>
<evidence type="ECO:0000256" key="7">
    <source>
        <dbReference type="ARBA" id="ARBA00023157"/>
    </source>
</evidence>
<dbReference type="PANTHER" id="PTHR24260:SF135">
    <property type="entry name" value="CLIP DOMAIN-CONTAINING SERINE PROTEASE-RELATED"/>
    <property type="match status" value="1"/>
</dbReference>
<accession>A0A1I8M7U9</accession>
<dbReference type="EnsemblMetazoa" id="MDOA002144-RA">
    <property type="protein sequence ID" value="MDOA002144-PA"/>
    <property type="gene ID" value="MDOA002144"/>
</dbReference>
<comment type="subcellular location">
    <subcellularLocation>
        <location evidence="1">Secreted</location>
    </subcellularLocation>
</comment>
<keyword evidence="3 8" id="KW-0645">Protease</keyword>
<dbReference type="STRING" id="7370.A0A1I8M7U9"/>
<dbReference type="Pfam" id="PF00089">
    <property type="entry name" value="Trypsin"/>
    <property type="match status" value="1"/>
</dbReference>
<evidence type="ECO:0000256" key="4">
    <source>
        <dbReference type="ARBA" id="ARBA00022801"/>
    </source>
</evidence>
<dbReference type="PANTHER" id="PTHR24260">
    <property type="match status" value="1"/>
</dbReference>
<feature type="compositionally biased region" description="Polar residues" evidence="9">
    <location>
        <begin position="120"/>
        <end position="139"/>
    </location>
</feature>
<dbReference type="GO" id="GO:0005576">
    <property type="term" value="C:extracellular region"/>
    <property type="evidence" value="ECO:0007669"/>
    <property type="project" value="UniProtKB-SubCell"/>
</dbReference>
<dbReference type="PRINTS" id="PR00722">
    <property type="entry name" value="CHYMOTRYPSIN"/>
</dbReference>
<evidence type="ECO:0000256" key="1">
    <source>
        <dbReference type="ARBA" id="ARBA00004613"/>
    </source>
</evidence>
<dbReference type="PROSITE" id="PS00134">
    <property type="entry name" value="TRYPSIN_HIS"/>
    <property type="match status" value="1"/>
</dbReference>
<keyword evidence="10" id="KW-0732">Signal</keyword>
<evidence type="ECO:0000256" key="6">
    <source>
        <dbReference type="ARBA" id="ARBA00023145"/>
    </source>
</evidence>
<feature type="domain" description="Peptidase S1" evidence="11">
    <location>
        <begin position="198"/>
        <end position="446"/>
    </location>
</feature>
<dbReference type="OrthoDB" id="6380398at2759"/>
<evidence type="ECO:0000259" key="11">
    <source>
        <dbReference type="PROSITE" id="PS50240"/>
    </source>
</evidence>
<dbReference type="SMART" id="SM00020">
    <property type="entry name" value="Tryp_SPc"/>
    <property type="match status" value="1"/>
</dbReference>
<feature type="region of interest" description="Disordered" evidence="9">
    <location>
        <begin position="120"/>
        <end position="161"/>
    </location>
</feature>
<dbReference type="InterPro" id="IPR009003">
    <property type="entry name" value="Peptidase_S1_PA"/>
</dbReference>
<dbReference type="PROSITE" id="PS00135">
    <property type="entry name" value="TRYPSIN_SER"/>
    <property type="match status" value="1"/>
</dbReference>
<dbReference type="eggNOG" id="KOG3627">
    <property type="taxonomic scope" value="Eukaryota"/>
</dbReference>
<evidence type="ECO:0000256" key="2">
    <source>
        <dbReference type="ARBA" id="ARBA00022525"/>
    </source>
</evidence>
<organism evidence="12">
    <name type="scientific">Musca domestica</name>
    <name type="common">House fly</name>
    <dbReference type="NCBI Taxonomy" id="7370"/>
    <lineage>
        <taxon>Eukaryota</taxon>
        <taxon>Metazoa</taxon>
        <taxon>Ecdysozoa</taxon>
        <taxon>Arthropoda</taxon>
        <taxon>Hexapoda</taxon>
        <taxon>Insecta</taxon>
        <taxon>Pterygota</taxon>
        <taxon>Neoptera</taxon>
        <taxon>Endopterygota</taxon>
        <taxon>Diptera</taxon>
        <taxon>Brachycera</taxon>
        <taxon>Muscomorpha</taxon>
        <taxon>Muscoidea</taxon>
        <taxon>Muscidae</taxon>
        <taxon>Musca</taxon>
    </lineage>
</organism>
<keyword evidence="2" id="KW-0964">Secreted</keyword>
<dbReference type="InterPro" id="IPR018114">
    <property type="entry name" value="TRYPSIN_HIS"/>
</dbReference>
<keyword evidence="4 8" id="KW-0378">Hydrolase</keyword>
<evidence type="ECO:0000313" key="12">
    <source>
        <dbReference type="EnsemblMetazoa" id="MDOA002144-PA"/>
    </source>
</evidence>
<dbReference type="PROSITE" id="PS50240">
    <property type="entry name" value="TRYPSIN_DOM"/>
    <property type="match status" value="1"/>
</dbReference>
<dbReference type="CDD" id="cd00190">
    <property type="entry name" value="Tryp_SPc"/>
    <property type="match status" value="1"/>
</dbReference>
<dbReference type="SUPFAM" id="SSF50494">
    <property type="entry name" value="Trypsin-like serine proteases"/>
    <property type="match status" value="1"/>
</dbReference>
<evidence type="ECO:0000256" key="9">
    <source>
        <dbReference type="SAM" id="MobiDB-lite"/>
    </source>
</evidence>
<dbReference type="VEuPathDB" id="VectorBase:MDOA002144"/>
<sequence length="450" mass="51169">MNLIGIFFLSLHIISVISQRNWNNDNDNIIFLGPTNAREVYLKSQLSNVVNNNLNILENNILVAENPRQPILGQANIGFISDQRRSQTLNSEGFLSQGRREPEISSGFNADRRRQPLLQTFNNGGNFPQDTREQPSINVSERETRNEPIAASSNAGIRSEQSLPENNNIRLCERKYGEYIQRIFPDDSDIASDANESKFDGRSLAAPGEYPHMTALGFVTTIGTIDYKCGGSLISDKFVITAAHCTNIGGEVPTKVRIGDLNLKVEESYLEPQIRTIINIYNHPDYRTTSYYNDIALLELHSEVVLTEFVRPIRLWIHPSFPFPVAYAMGYGSTSFAKERTNRLTHLNMTIVPNDECNRELPPIPETEEGIIFSQMCAKDYALNRDTCQGDSGGPLQLNIRGRRRSNRLHYHLIGITSYGLYCRSGYPSIFTRVYSYLDWIERIVWRDEF</sequence>
<dbReference type="InterPro" id="IPR033116">
    <property type="entry name" value="TRYPSIN_SER"/>
</dbReference>
<gene>
    <name evidence="12" type="primary">101888327</name>
</gene>
<dbReference type="GO" id="GO:0016485">
    <property type="term" value="P:protein processing"/>
    <property type="evidence" value="ECO:0007669"/>
    <property type="project" value="UniProtKB-ARBA"/>
</dbReference>
<feature type="chain" id="PRO_5044559978" description="Peptidase S1 domain-containing protein" evidence="10">
    <location>
        <begin position="19"/>
        <end position="450"/>
    </location>
</feature>
<evidence type="ECO:0000256" key="3">
    <source>
        <dbReference type="ARBA" id="ARBA00022670"/>
    </source>
</evidence>
<evidence type="ECO:0000256" key="8">
    <source>
        <dbReference type="RuleBase" id="RU363034"/>
    </source>
</evidence>
<keyword evidence="5 8" id="KW-0720">Serine protease</keyword>
<dbReference type="VEuPathDB" id="VectorBase:MDOMA2_006053"/>
<dbReference type="InterPro" id="IPR001314">
    <property type="entry name" value="Peptidase_S1A"/>
</dbReference>
<evidence type="ECO:0000256" key="5">
    <source>
        <dbReference type="ARBA" id="ARBA00022825"/>
    </source>
</evidence>
<dbReference type="AlphaFoldDB" id="A0A1I8M7U9"/>